<protein>
    <submittedName>
        <fullName evidence="3">WASH_WAHD domain-containing protein</fullName>
    </submittedName>
</protein>
<sequence>MTDILPSHSITGGVFSPLTLFESTITNAQMLVESMAERELFSALRIIGGLHSHVVQVMEPRYGRLCERSDHLAELEAAGLDQSHGSAAEAAEATSSSSAAAASSRRFAKEEKLLGDTDTEQQCTSVLRSALGTIKMENFDAAGASALPSAANANFGEQLEPPEILEEDADDEDEDDDCVITDYFDDSSFGASGIGAFGGVGPSPAKMPRLGGVGGGAGDSSMPAECKTIMRRAYKALKGNGPHLFDFSLPFSSEHNQRVATRVTAKAKEMAQGKGWPEDIWLRLPKESRVNRIHCTYGARLRAKHRQIGCHTPAGRPPYSTILERKCAPGFEWMLVIIALGVSMGLCEFRFSAETFPDNGRVLQLCEPPCVRHATDCRLQICRPRPACSPFLATLKRKGDSSPAL</sequence>
<evidence type="ECO:0000313" key="2">
    <source>
        <dbReference type="Proteomes" id="UP000095280"/>
    </source>
</evidence>
<accession>A0A1I8HSE5</accession>
<name>A0A1I8HSE5_9PLAT</name>
<evidence type="ECO:0000313" key="3">
    <source>
        <dbReference type="WBParaSite" id="maker-uti_cns_0007560-snap-gene-0.4-mRNA-1"/>
    </source>
</evidence>
<feature type="region of interest" description="Disordered" evidence="1">
    <location>
        <begin position="83"/>
        <end position="102"/>
    </location>
</feature>
<dbReference type="WBParaSite" id="maker-uti_cns_0007560-snap-gene-0.4-mRNA-1">
    <property type="protein sequence ID" value="maker-uti_cns_0007560-snap-gene-0.4-mRNA-1"/>
    <property type="gene ID" value="maker-uti_cns_0007560-snap-gene-0.4"/>
</dbReference>
<evidence type="ECO:0000256" key="1">
    <source>
        <dbReference type="SAM" id="MobiDB-lite"/>
    </source>
</evidence>
<organism evidence="2 3">
    <name type="scientific">Macrostomum lignano</name>
    <dbReference type="NCBI Taxonomy" id="282301"/>
    <lineage>
        <taxon>Eukaryota</taxon>
        <taxon>Metazoa</taxon>
        <taxon>Spiralia</taxon>
        <taxon>Lophotrochozoa</taxon>
        <taxon>Platyhelminthes</taxon>
        <taxon>Rhabditophora</taxon>
        <taxon>Macrostomorpha</taxon>
        <taxon>Macrostomida</taxon>
        <taxon>Macrostomidae</taxon>
        <taxon>Macrostomum</taxon>
    </lineage>
</organism>
<reference evidence="3" key="1">
    <citation type="submission" date="2016-11" db="UniProtKB">
        <authorList>
            <consortium name="WormBaseParasite"/>
        </authorList>
    </citation>
    <scope>IDENTIFICATION</scope>
</reference>
<feature type="compositionally biased region" description="Low complexity" evidence="1">
    <location>
        <begin position="86"/>
        <end position="102"/>
    </location>
</feature>
<dbReference type="Proteomes" id="UP000095280">
    <property type="component" value="Unplaced"/>
</dbReference>
<proteinExistence type="predicted"/>
<keyword evidence="2" id="KW-1185">Reference proteome</keyword>
<dbReference type="AlphaFoldDB" id="A0A1I8HSE5"/>